<proteinExistence type="predicted"/>
<keyword evidence="2" id="KW-1185">Reference proteome</keyword>
<gene>
    <name evidence="1" type="ORF">EMWEY_00036850</name>
</gene>
<evidence type="ECO:0000313" key="1">
    <source>
        <dbReference type="EMBL" id="CDJ60985.1"/>
    </source>
</evidence>
<dbReference type="GeneID" id="25337671"/>
<sequence length="108" mass="12631">MRNEESPYHLSMLKNIVDIHYGFTKSSQCINSILGSHDQAGNRKNRWEAWRLFCFSLWWERQLAYKGSMPHVVAAANKLRLEEPALTDEYTPPEFIHEDSHNRVLGQS</sequence>
<dbReference type="OrthoDB" id="1740265at2759"/>
<evidence type="ECO:0000313" key="2">
    <source>
        <dbReference type="Proteomes" id="UP000030763"/>
    </source>
</evidence>
<dbReference type="AlphaFoldDB" id="U6MH61"/>
<dbReference type="EMBL" id="HG721975">
    <property type="protein sequence ID" value="CDJ60985.1"/>
    <property type="molecule type" value="Genomic_DNA"/>
</dbReference>
<protein>
    <submittedName>
        <fullName evidence="1">Uncharacterized protein</fullName>
    </submittedName>
</protein>
<reference evidence="1" key="2">
    <citation type="submission" date="2013-10" db="EMBL/GenBank/DDBJ databases">
        <authorList>
            <person name="Aslett M."/>
        </authorList>
    </citation>
    <scope>NUCLEOTIDE SEQUENCE [LARGE SCALE GENOMIC DNA]</scope>
    <source>
        <strain evidence="1">Weybridge</strain>
    </source>
</reference>
<dbReference type="Proteomes" id="UP000030763">
    <property type="component" value="Unassembled WGS sequence"/>
</dbReference>
<organism evidence="1 2">
    <name type="scientific">Eimeria maxima</name>
    <name type="common">Coccidian parasite</name>
    <dbReference type="NCBI Taxonomy" id="5804"/>
    <lineage>
        <taxon>Eukaryota</taxon>
        <taxon>Sar</taxon>
        <taxon>Alveolata</taxon>
        <taxon>Apicomplexa</taxon>
        <taxon>Conoidasida</taxon>
        <taxon>Coccidia</taxon>
        <taxon>Eucoccidiorida</taxon>
        <taxon>Eimeriorina</taxon>
        <taxon>Eimeriidae</taxon>
        <taxon>Eimeria</taxon>
    </lineage>
</organism>
<name>U6MH61_EIMMA</name>
<accession>U6MH61</accession>
<dbReference type="VEuPathDB" id="ToxoDB:EMWEY_00036850"/>
<dbReference type="RefSeq" id="XP_013337635.1">
    <property type="nucleotide sequence ID" value="XM_013482181.1"/>
</dbReference>
<reference evidence="1" key="1">
    <citation type="submission" date="2013-10" db="EMBL/GenBank/DDBJ databases">
        <title>Genomic analysis of the causative agents of coccidiosis in chickens.</title>
        <authorList>
            <person name="Reid A.J."/>
            <person name="Blake D."/>
            <person name="Billington K."/>
            <person name="Browne H."/>
            <person name="Dunn M."/>
            <person name="Hung S."/>
            <person name="Kawahara F."/>
            <person name="Miranda-Saavedra D."/>
            <person name="Mourier T."/>
            <person name="Nagra H."/>
            <person name="Otto T.D."/>
            <person name="Rawlings N."/>
            <person name="Sanchez A."/>
            <person name="Sanders M."/>
            <person name="Subramaniam C."/>
            <person name="Tay Y."/>
            <person name="Dear P."/>
            <person name="Doerig C."/>
            <person name="Gruber A."/>
            <person name="Parkinson J."/>
            <person name="Shirley M."/>
            <person name="Wan K.L."/>
            <person name="Berriman M."/>
            <person name="Tomley F."/>
            <person name="Pain A."/>
        </authorList>
    </citation>
    <scope>NUCLEOTIDE SEQUENCE [LARGE SCALE GENOMIC DNA]</scope>
    <source>
        <strain evidence="1">Weybridge</strain>
    </source>
</reference>